<reference evidence="2" key="1">
    <citation type="submission" date="2022-01" db="EMBL/GenBank/DDBJ databases">
        <authorList>
            <person name="King R."/>
        </authorList>
    </citation>
    <scope>NUCLEOTIDE SEQUENCE</scope>
</reference>
<dbReference type="PANTHER" id="PTHR31489:SF2">
    <property type="entry name" value="PROTEIN LIN-52 HOMOLOG"/>
    <property type="match status" value="1"/>
</dbReference>
<organism evidence="2 3">
    <name type="scientific">Ceutorhynchus assimilis</name>
    <name type="common">cabbage seed weevil</name>
    <dbReference type="NCBI Taxonomy" id="467358"/>
    <lineage>
        <taxon>Eukaryota</taxon>
        <taxon>Metazoa</taxon>
        <taxon>Ecdysozoa</taxon>
        <taxon>Arthropoda</taxon>
        <taxon>Hexapoda</taxon>
        <taxon>Insecta</taxon>
        <taxon>Pterygota</taxon>
        <taxon>Neoptera</taxon>
        <taxon>Endopterygota</taxon>
        <taxon>Coleoptera</taxon>
        <taxon>Polyphaga</taxon>
        <taxon>Cucujiformia</taxon>
        <taxon>Curculionidae</taxon>
        <taxon>Ceutorhynchinae</taxon>
        <taxon>Ceutorhynchus</taxon>
    </lineage>
</organism>
<evidence type="ECO:0008006" key="4">
    <source>
        <dbReference type="Google" id="ProtNLM"/>
    </source>
</evidence>
<dbReference type="GO" id="GO:0070176">
    <property type="term" value="C:DRM complex"/>
    <property type="evidence" value="ECO:0007669"/>
    <property type="project" value="InterPro"/>
</dbReference>
<dbReference type="AlphaFoldDB" id="A0A9N9MK37"/>
<evidence type="ECO:0000313" key="2">
    <source>
        <dbReference type="EMBL" id="CAG9766373.1"/>
    </source>
</evidence>
<evidence type="ECO:0000256" key="1">
    <source>
        <dbReference type="ARBA" id="ARBA00005456"/>
    </source>
</evidence>
<gene>
    <name evidence="2" type="ORF">CEUTPL_LOCUS6958</name>
</gene>
<proteinExistence type="inferred from homology"/>
<comment type="similarity">
    <text evidence="1">Belongs to the lin-52 family.</text>
</comment>
<dbReference type="Pfam" id="PF10044">
    <property type="entry name" value="LIN52"/>
    <property type="match status" value="1"/>
</dbReference>
<accession>A0A9N9MK37</accession>
<sequence length="124" mass="14040">MASPKPGIIEQDVGQEILDNFTKSLLTMENLDRSSPEMWPEKVPGVTDFINSYNTQFPSKMPYSKELTAEDQNYMQQLAALSSANLIAKVKEMHDIAYQLGVEESKEVTKGKYLNMFNRKSGDK</sequence>
<dbReference type="GO" id="GO:0006355">
    <property type="term" value="P:regulation of DNA-templated transcription"/>
    <property type="evidence" value="ECO:0007669"/>
    <property type="project" value="InterPro"/>
</dbReference>
<dbReference type="PANTHER" id="PTHR31489">
    <property type="entry name" value="LIN52 FAMILY MEMBER"/>
    <property type="match status" value="1"/>
</dbReference>
<dbReference type="OrthoDB" id="5834362at2759"/>
<keyword evidence="3" id="KW-1185">Reference proteome</keyword>
<dbReference type="InterPro" id="IPR018737">
    <property type="entry name" value="DREAM_LIN52"/>
</dbReference>
<dbReference type="EMBL" id="OU892279">
    <property type="protein sequence ID" value="CAG9766373.1"/>
    <property type="molecule type" value="Genomic_DNA"/>
</dbReference>
<dbReference type="Proteomes" id="UP001152799">
    <property type="component" value="Chromosome 3"/>
</dbReference>
<evidence type="ECO:0000313" key="3">
    <source>
        <dbReference type="Proteomes" id="UP001152799"/>
    </source>
</evidence>
<protein>
    <recommendedName>
        <fullName evidence="4">Protein lin-52 homolog</fullName>
    </recommendedName>
</protein>
<name>A0A9N9MK37_9CUCU</name>